<dbReference type="InterPro" id="IPR051170">
    <property type="entry name" value="Neural/epithelial_adhesion"/>
</dbReference>
<evidence type="ECO:0000313" key="8">
    <source>
        <dbReference type="RefSeq" id="XP_022248692.1"/>
    </source>
</evidence>
<evidence type="ECO:0000313" key="7">
    <source>
        <dbReference type="Proteomes" id="UP000694941"/>
    </source>
</evidence>
<dbReference type="Gene3D" id="2.60.40.10">
    <property type="entry name" value="Immunoglobulins"/>
    <property type="match status" value="3"/>
</dbReference>
<keyword evidence="2" id="KW-0677">Repeat</keyword>
<dbReference type="PANTHER" id="PTHR12231:SF253">
    <property type="entry name" value="DPR-INTERACTING PROTEIN ETA, ISOFORM B-RELATED"/>
    <property type="match status" value="1"/>
</dbReference>
<feature type="domain" description="Ig-like" evidence="6">
    <location>
        <begin position="229"/>
        <end position="311"/>
    </location>
</feature>
<feature type="signal peptide" evidence="5">
    <location>
        <begin position="1"/>
        <end position="21"/>
    </location>
</feature>
<dbReference type="Pfam" id="PF07686">
    <property type="entry name" value="V-set"/>
    <property type="match status" value="1"/>
</dbReference>
<feature type="domain" description="Ig-like" evidence="6">
    <location>
        <begin position="27"/>
        <end position="112"/>
    </location>
</feature>
<dbReference type="InterPro" id="IPR003599">
    <property type="entry name" value="Ig_sub"/>
</dbReference>
<sequence>MSNKNLALAFLLMGMVANFQGHCNDLPRFSEPIPNVTVPVGRDIEFPCIVENLGNYRAAWLKIESKAILSIHQNLITRNYRISLSHSDNKNFVLHLKNVQKSDVGSYMCQLNTVPMMSQVGHLDVLFPPEISLKSSIADELVREGSNVTFSCLAKGYPTPKVTWRREDNRPILIQTSDGTTQYMDTYEGEHLGLVSINREHSGAYLCIAVNGVPPSVSKRLMLYVEYSPAITVPNGYLGAELKTTAVLTCLVDSFPSPRIYWVKGNGTGLNSGRKYDIKVSPAEEKKIEGILRIHNLQKMDLGVYKCLAKNLVGIAVAEIYLYELQPKTTTTKATTSEYFSLIVTAPEGGRNNISDDDDDSTAIATKLGTLEDSSIGEYYPLYEDASNIQKEANTRINSHGQSSVSNGWRGSQLGSPMYFFILSFLLTTTSEVIT</sequence>
<dbReference type="PANTHER" id="PTHR12231">
    <property type="entry name" value="CTX-RELATED TYPE I TRANSMEMBRANE PROTEIN"/>
    <property type="match status" value="1"/>
</dbReference>
<dbReference type="Proteomes" id="UP000694941">
    <property type="component" value="Unplaced"/>
</dbReference>
<evidence type="ECO:0000256" key="4">
    <source>
        <dbReference type="ARBA" id="ARBA00023319"/>
    </source>
</evidence>
<dbReference type="SMART" id="SM00408">
    <property type="entry name" value="IGc2"/>
    <property type="match status" value="3"/>
</dbReference>
<dbReference type="InterPro" id="IPR013106">
    <property type="entry name" value="Ig_V-set"/>
</dbReference>
<dbReference type="SMART" id="SM00409">
    <property type="entry name" value="IG"/>
    <property type="match status" value="3"/>
</dbReference>
<accession>A0ABM1SYI6</accession>
<dbReference type="InterPro" id="IPR007110">
    <property type="entry name" value="Ig-like_dom"/>
</dbReference>
<protein>
    <submittedName>
        <fullName evidence="8">Lachesin-like</fullName>
    </submittedName>
</protein>
<dbReference type="SUPFAM" id="SSF48726">
    <property type="entry name" value="Immunoglobulin"/>
    <property type="match status" value="3"/>
</dbReference>
<name>A0ABM1SYI6_LIMPO</name>
<dbReference type="RefSeq" id="XP_022248692.1">
    <property type="nucleotide sequence ID" value="XM_022392984.1"/>
</dbReference>
<evidence type="ECO:0000256" key="2">
    <source>
        <dbReference type="ARBA" id="ARBA00022737"/>
    </source>
</evidence>
<dbReference type="InterPro" id="IPR003598">
    <property type="entry name" value="Ig_sub2"/>
</dbReference>
<dbReference type="Pfam" id="PF13927">
    <property type="entry name" value="Ig_3"/>
    <property type="match status" value="2"/>
</dbReference>
<evidence type="ECO:0000256" key="1">
    <source>
        <dbReference type="ARBA" id="ARBA00022729"/>
    </source>
</evidence>
<keyword evidence="4" id="KW-0393">Immunoglobulin domain</keyword>
<evidence type="ECO:0000259" key="6">
    <source>
        <dbReference type="PROSITE" id="PS50835"/>
    </source>
</evidence>
<keyword evidence="3" id="KW-1015">Disulfide bond</keyword>
<evidence type="ECO:0000256" key="5">
    <source>
        <dbReference type="SAM" id="SignalP"/>
    </source>
</evidence>
<feature type="domain" description="Ig-like" evidence="6">
    <location>
        <begin position="129"/>
        <end position="218"/>
    </location>
</feature>
<proteinExistence type="predicted"/>
<dbReference type="InterPro" id="IPR013783">
    <property type="entry name" value="Ig-like_fold"/>
</dbReference>
<dbReference type="GeneID" id="106464661"/>
<feature type="chain" id="PRO_5047516443" evidence="5">
    <location>
        <begin position="22"/>
        <end position="435"/>
    </location>
</feature>
<organism evidence="7 8">
    <name type="scientific">Limulus polyphemus</name>
    <name type="common">Atlantic horseshoe crab</name>
    <dbReference type="NCBI Taxonomy" id="6850"/>
    <lineage>
        <taxon>Eukaryota</taxon>
        <taxon>Metazoa</taxon>
        <taxon>Ecdysozoa</taxon>
        <taxon>Arthropoda</taxon>
        <taxon>Chelicerata</taxon>
        <taxon>Merostomata</taxon>
        <taxon>Xiphosura</taxon>
        <taxon>Limulidae</taxon>
        <taxon>Limulus</taxon>
    </lineage>
</organism>
<keyword evidence="7" id="KW-1185">Reference proteome</keyword>
<gene>
    <name evidence="8" type="primary">LOC106464661</name>
</gene>
<keyword evidence="1 5" id="KW-0732">Signal</keyword>
<dbReference type="InterPro" id="IPR036179">
    <property type="entry name" value="Ig-like_dom_sf"/>
</dbReference>
<reference evidence="8" key="1">
    <citation type="submission" date="2025-08" db="UniProtKB">
        <authorList>
            <consortium name="RefSeq"/>
        </authorList>
    </citation>
    <scope>IDENTIFICATION</scope>
    <source>
        <tissue evidence="8">Muscle</tissue>
    </source>
</reference>
<evidence type="ECO:0000256" key="3">
    <source>
        <dbReference type="ARBA" id="ARBA00023157"/>
    </source>
</evidence>
<dbReference type="PROSITE" id="PS50835">
    <property type="entry name" value="IG_LIKE"/>
    <property type="match status" value="3"/>
</dbReference>